<dbReference type="EMBL" id="PEOG01000093">
    <property type="protein sequence ID" value="PIM50882.1"/>
    <property type="molecule type" value="Genomic_DNA"/>
</dbReference>
<dbReference type="Pfam" id="PF09613">
    <property type="entry name" value="HrpB1_HrpK"/>
    <property type="match status" value="1"/>
</dbReference>
<accession>A0A2G9C3E3</accession>
<gene>
    <name evidence="1" type="ORF">CS062_22770</name>
</gene>
<protein>
    <submittedName>
        <fullName evidence="1">HrpB1 family type III secretion system apparatus protein</fullName>
    </submittedName>
</protein>
<dbReference type="RefSeq" id="WP_099863949.1">
    <property type="nucleotide sequence ID" value="NZ_PEOG01000093.1"/>
</dbReference>
<name>A0A2G9C3E3_9BURK</name>
<keyword evidence="2" id="KW-1185">Reference proteome</keyword>
<dbReference type="OrthoDB" id="8810257at2"/>
<evidence type="ECO:0000313" key="1">
    <source>
        <dbReference type="EMBL" id="PIM50882.1"/>
    </source>
</evidence>
<proteinExistence type="predicted"/>
<reference evidence="1 2" key="1">
    <citation type="submission" date="2017-11" db="EMBL/GenBank/DDBJ databases">
        <title>Draft genome sequence of Mitsuaria sp. HWN-4.</title>
        <authorList>
            <person name="Gundlapally S.R."/>
        </authorList>
    </citation>
    <scope>NUCLEOTIDE SEQUENCE [LARGE SCALE GENOMIC DNA]</scope>
    <source>
        <strain evidence="1 2">HWN-4</strain>
    </source>
</reference>
<sequence>MDPTFHRKPFVRALIEIVSLGITHKRTEDAETVLVAVRQLRPHLTELDTFEAWIAISRGHWHDAIRTLNNLDANTRNWSLGRALMAFCQFAVGDPAWSVSANEVIEGDSTQEARGLVRLLLGKDLNVGEPEAASAPAASFEDYDPRSLPHAPLLRA</sequence>
<organism evidence="1 2">
    <name type="scientific">Roseateles chitinivorans</name>
    <dbReference type="NCBI Taxonomy" id="2917965"/>
    <lineage>
        <taxon>Bacteria</taxon>
        <taxon>Pseudomonadati</taxon>
        <taxon>Pseudomonadota</taxon>
        <taxon>Betaproteobacteria</taxon>
        <taxon>Burkholderiales</taxon>
        <taxon>Sphaerotilaceae</taxon>
        <taxon>Roseateles</taxon>
    </lineage>
</organism>
<comment type="caution">
    <text evidence="1">The sequence shown here is derived from an EMBL/GenBank/DDBJ whole genome shotgun (WGS) entry which is preliminary data.</text>
</comment>
<dbReference type="InterPro" id="IPR013394">
    <property type="entry name" value="T3SS_HrpB1/HrpK"/>
</dbReference>
<dbReference type="Proteomes" id="UP000231501">
    <property type="component" value="Unassembled WGS sequence"/>
</dbReference>
<evidence type="ECO:0000313" key="2">
    <source>
        <dbReference type="Proteomes" id="UP000231501"/>
    </source>
</evidence>
<dbReference type="AlphaFoldDB" id="A0A2G9C3E3"/>